<evidence type="ECO:0000313" key="2">
    <source>
        <dbReference type="EMBL" id="MQY22699.1"/>
    </source>
</evidence>
<protein>
    <submittedName>
        <fullName evidence="2">Uncharacterized protein</fullName>
    </submittedName>
</protein>
<comment type="caution">
    <text evidence="2">The sequence shown here is derived from an EMBL/GenBank/DDBJ whole genome shotgun (WGS) entry which is preliminary data.</text>
</comment>
<dbReference type="RefSeq" id="WP_153414487.1">
    <property type="nucleotide sequence ID" value="NZ_WEGK01000014.1"/>
</dbReference>
<feature type="region of interest" description="Disordered" evidence="1">
    <location>
        <begin position="69"/>
        <end position="100"/>
    </location>
</feature>
<name>A0A7K0DAR4_9NOCA</name>
<dbReference type="EMBL" id="WEGK01000014">
    <property type="protein sequence ID" value="MQY22699.1"/>
    <property type="molecule type" value="Genomic_DNA"/>
</dbReference>
<proteinExistence type="predicted"/>
<dbReference type="Proteomes" id="UP000438448">
    <property type="component" value="Unassembled WGS sequence"/>
</dbReference>
<reference evidence="2 3" key="1">
    <citation type="submission" date="2019-10" db="EMBL/GenBank/DDBJ databases">
        <title>Nocardia macrotermitis sp. nov. and Nocardia aurantia sp. nov., isolated from the gut of fungus growing-termite Macrotermes natalensis.</title>
        <authorList>
            <person name="Benndorf R."/>
            <person name="Schwitalla J."/>
            <person name="Martin K."/>
            <person name="De Beer W."/>
            <person name="Kaster A.-K."/>
            <person name="Vollmers J."/>
            <person name="Poulsen M."/>
            <person name="Beemelmanns C."/>
        </authorList>
    </citation>
    <scope>NUCLEOTIDE SEQUENCE [LARGE SCALE GENOMIC DNA]</scope>
    <source>
        <strain evidence="2 3">RB20</strain>
    </source>
</reference>
<feature type="compositionally biased region" description="Polar residues" evidence="1">
    <location>
        <begin position="72"/>
        <end position="100"/>
    </location>
</feature>
<accession>A0A7K0DAR4</accession>
<dbReference type="AlphaFoldDB" id="A0A7K0DAR4"/>
<evidence type="ECO:0000256" key="1">
    <source>
        <dbReference type="SAM" id="MobiDB-lite"/>
    </source>
</evidence>
<sequence>MNYSQNLRRIRRVAAGISVAAVLAIAGLTVETAREEGTFGLADTASAETSGGVWVATRPLSDSVALQRDLTEQQSPEPTWTPTPTVQNTKKPPHTNTAGS</sequence>
<evidence type="ECO:0000313" key="3">
    <source>
        <dbReference type="Proteomes" id="UP000438448"/>
    </source>
</evidence>
<dbReference type="OrthoDB" id="9882158at2"/>
<organism evidence="2 3">
    <name type="scientific">Nocardia macrotermitis</name>
    <dbReference type="NCBI Taxonomy" id="2585198"/>
    <lineage>
        <taxon>Bacteria</taxon>
        <taxon>Bacillati</taxon>
        <taxon>Actinomycetota</taxon>
        <taxon>Actinomycetes</taxon>
        <taxon>Mycobacteriales</taxon>
        <taxon>Nocardiaceae</taxon>
        <taxon>Nocardia</taxon>
    </lineage>
</organism>
<keyword evidence="3" id="KW-1185">Reference proteome</keyword>
<gene>
    <name evidence="2" type="ORF">NRB20_58210</name>
</gene>